<gene>
    <name evidence="3" type="ORF">B296_00006805</name>
</gene>
<keyword evidence="2" id="KW-0472">Membrane</keyword>
<evidence type="ECO:0000256" key="2">
    <source>
        <dbReference type="SAM" id="Phobius"/>
    </source>
</evidence>
<organism evidence="3 4">
    <name type="scientific">Ensete ventricosum</name>
    <name type="common">Abyssinian banana</name>
    <name type="synonym">Musa ensete</name>
    <dbReference type="NCBI Taxonomy" id="4639"/>
    <lineage>
        <taxon>Eukaryota</taxon>
        <taxon>Viridiplantae</taxon>
        <taxon>Streptophyta</taxon>
        <taxon>Embryophyta</taxon>
        <taxon>Tracheophyta</taxon>
        <taxon>Spermatophyta</taxon>
        <taxon>Magnoliopsida</taxon>
        <taxon>Liliopsida</taxon>
        <taxon>Zingiberales</taxon>
        <taxon>Musaceae</taxon>
        <taxon>Ensete</taxon>
    </lineage>
</organism>
<dbReference type="EMBL" id="AMZH03003743">
    <property type="protein sequence ID" value="RRT71326.1"/>
    <property type="molecule type" value="Genomic_DNA"/>
</dbReference>
<name>A0A427A519_ENSVE</name>
<accession>A0A427A519</accession>
<feature type="region of interest" description="Disordered" evidence="1">
    <location>
        <begin position="250"/>
        <end position="280"/>
    </location>
</feature>
<feature type="compositionally biased region" description="Low complexity" evidence="1">
    <location>
        <begin position="266"/>
        <end position="279"/>
    </location>
</feature>
<keyword evidence="2" id="KW-0812">Transmembrane</keyword>
<evidence type="ECO:0000313" key="4">
    <source>
        <dbReference type="Proteomes" id="UP000287651"/>
    </source>
</evidence>
<protein>
    <submittedName>
        <fullName evidence="3">Uncharacterized protein</fullName>
    </submittedName>
</protein>
<evidence type="ECO:0000313" key="3">
    <source>
        <dbReference type="EMBL" id="RRT71326.1"/>
    </source>
</evidence>
<reference evidence="3 4" key="1">
    <citation type="journal article" date="2014" name="Agronomy (Basel)">
        <title>A Draft Genome Sequence for Ensete ventricosum, the Drought-Tolerant Tree Against Hunger.</title>
        <authorList>
            <person name="Harrison J."/>
            <person name="Moore K.A."/>
            <person name="Paszkiewicz K."/>
            <person name="Jones T."/>
            <person name="Grant M."/>
            <person name="Ambacheew D."/>
            <person name="Muzemil S."/>
            <person name="Studholme D.J."/>
        </authorList>
    </citation>
    <scope>NUCLEOTIDE SEQUENCE [LARGE SCALE GENOMIC DNA]</scope>
</reference>
<feature type="transmembrane region" description="Helical" evidence="2">
    <location>
        <begin position="291"/>
        <end position="311"/>
    </location>
</feature>
<proteinExistence type="predicted"/>
<sequence>MCSNLATVNLSWSQVAATLSLLAAAAIVLLPTVITVVLLRVVDAAPSLSVTFTNDDVNLLLYKASRSWEESCDASTDELLNLVSQIAAFFGIIPFSLTSRKISVRDEFKAASGLKARVDQAFSVRASTATPEVVRRECVRLEVGRAHPPRGTMFGVGLGYVDRSPVGSPPSPRVGGAGDISSPGRSLGLPGCGRSYDIQFGPSSSTRMLYNFTRVAEWLARLRPNSDTQDGPCKLLPRTLSLHEVSQMRSPIPEEVDGGDGTVQNPSPSTSKRSPPSGSIPLLGRLHPQELLMLASLLLPRIAGVMLPNLYISMKTRIRCFDLLALDEAMSISLFLLCGGPVFLK</sequence>
<feature type="transmembrane region" description="Helical" evidence="2">
    <location>
        <begin position="15"/>
        <end position="39"/>
    </location>
</feature>
<evidence type="ECO:0000256" key="1">
    <source>
        <dbReference type="SAM" id="MobiDB-lite"/>
    </source>
</evidence>
<keyword evidence="2" id="KW-1133">Transmembrane helix</keyword>
<feature type="region of interest" description="Disordered" evidence="1">
    <location>
        <begin position="166"/>
        <end position="185"/>
    </location>
</feature>
<comment type="caution">
    <text evidence="3">The sequence shown here is derived from an EMBL/GenBank/DDBJ whole genome shotgun (WGS) entry which is preliminary data.</text>
</comment>
<dbReference type="Proteomes" id="UP000287651">
    <property type="component" value="Unassembled WGS sequence"/>
</dbReference>
<dbReference type="AlphaFoldDB" id="A0A427A519"/>